<evidence type="ECO:0000313" key="5">
    <source>
        <dbReference type="Proteomes" id="UP000464468"/>
    </source>
</evidence>
<accession>A0A7Z2S916</accession>
<dbReference type="RefSeq" id="WP_160592227.1">
    <property type="nucleotide sequence ID" value="NZ_CP047895.1"/>
</dbReference>
<dbReference type="PROSITE" id="PS51257">
    <property type="entry name" value="PROKAR_LIPOPROTEIN"/>
    <property type="match status" value="1"/>
</dbReference>
<reference evidence="4 5" key="1">
    <citation type="submission" date="2020-01" db="EMBL/GenBank/DDBJ databases">
        <title>Sphingomonas sp. C33 whole genome sequece.</title>
        <authorList>
            <person name="Park C."/>
        </authorList>
    </citation>
    <scope>NUCLEOTIDE SEQUENCE [LARGE SCALE GENOMIC DNA]</scope>
    <source>
        <strain evidence="4 5">C33</strain>
    </source>
</reference>
<dbReference type="AlphaFoldDB" id="A0A7Z2S916"/>
<name>A0A7Z2S916_9SPHN</name>
<dbReference type="SUPFAM" id="SSF53850">
    <property type="entry name" value="Periplasmic binding protein-like II"/>
    <property type="match status" value="1"/>
</dbReference>
<dbReference type="EMBL" id="CP047895">
    <property type="protein sequence ID" value="QHL90299.1"/>
    <property type="molecule type" value="Genomic_DNA"/>
</dbReference>
<proteinExistence type="predicted"/>
<keyword evidence="5" id="KW-1185">Reference proteome</keyword>
<dbReference type="Pfam" id="PF12849">
    <property type="entry name" value="PBP_like_2"/>
    <property type="match status" value="1"/>
</dbReference>
<evidence type="ECO:0000259" key="3">
    <source>
        <dbReference type="Pfam" id="PF12849"/>
    </source>
</evidence>
<sequence>MKVTRAFLAAGLGVAAAALSACQDAADDGGTGARAQIRVVGSSTVYPFTTAVAEQFVRKFTQFQAPIVESTGTGAGMKLFCAGVGAAYPDIENASRRIKASEHADCVRNGVTEVIELQIGVDGLAFAQAKNGPRLALSEADVYRAIAAAPFGRPNTARTWRDINPALPAVPIKVYGPSSTSGTRDSLVELVLKPGCETDPATRALKSSDPKKFENICAKLRDDGAYVDSGENDNLIVQKLNVNPTAIGAFGYSFLEENLDTLRGVAIQGVMPSVATIQDGSYPGARPLFIYVKKAHLAAVPGLREFIGEYAIGWRPGSYLSRRDLIPAPPAVMAANARVATELTPLDPAELK</sequence>
<dbReference type="PANTHER" id="PTHR30570:SF1">
    <property type="entry name" value="PHOSPHATE-BINDING PROTEIN PSTS"/>
    <property type="match status" value="1"/>
</dbReference>
<gene>
    <name evidence="4" type="ORF">GVO57_04910</name>
</gene>
<evidence type="ECO:0000256" key="1">
    <source>
        <dbReference type="ARBA" id="ARBA00022729"/>
    </source>
</evidence>
<feature type="signal peptide" evidence="2">
    <location>
        <begin position="1"/>
        <end position="25"/>
    </location>
</feature>
<keyword evidence="1 2" id="KW-0732">Signal</keyword>
<dbReference type="Proteomes" id="UP000464468">
    <property type="component" value="Chromosome"/>
</dbReference>
<evidence type="ECO:0000313" key="4">
    <source>
        <dbReference type="EMBL" id="QHL90299.1"/>
    </source>
</evidence>
<organism evidence="4 5">
    <name type="scientific">Sphingomonas changnyeongensis</name>
    <dbReference type="NCBI Taxonomy" id="2698679"/>
    <lineage>
        <taxon>Bacteria</taxon>
        <taxon>Pseudomonadati</taxon>
        <taxon>Pseudomonadota</taxon>
        <taxon>Alphaproteobacteria</taxon>
        <taxon>Sphingomonadales</taxon>
        <taxon>Sphingomonadaceae</taxon>
        <taxon>Sphingomonas</taxon>
    </lineage>
</organism>
<evidence type="ECO:0000256" key="2">
    <source>
        <dbReference type="SAM" id="SignalP"/>
    </source>
</evidence>
<feature type="domain" description="PBP" evidence="3">
    <location>
        <begin position="30"/>
        <end position="308"/>
    </location>
</feature>
<dbReference type="InterPro" id="IPR050811">
    <property type="entry name" value="Phosphate_ABC_transporter"/>
</dbReference>
<dbReference type="InterPro" id="IPR024370">
    <property type="entry name" value="PBP_domain"/>
</dbReference>
<dbReference type="PANTHER" id="PTHR30570">
    <property type="entry name" value="PERIPLASMIC PHOSPHATE BINDING COMPONENT OF PHOSPHATE ABC TRANSPORTER"/>
    <property type="match status" value="1"/>
</dbReference>
<dbReference type="Gene3D" id="3.40.190.10">
    <property type="entry name" value="Periplasmic binding protein-like II"/>
    <property type="match status" value="2"/>
</dbReference>
<feature type="chain" id="PRO_5030649384" evidence="2">
    <location>
        <begin position="26"/>
        <end position="352"/>
    </location>
</feature>
<dbReference type="KEGG" id="schy:GVO57_04910"/>
<protein>
    <submittedName>
        <fullName evidence="4">Phosphate ABC transporter substrate-binding protein</fullName>
    </submittedName>
</protein>